<organism evidence="1 2">
    <name type="scientific">Pontibacter rugosus</name>
    <dbReference type="NCBI Taxonomy" id="1745966"/>
    <lineage>
        <taxon>Bacteria</taxon>
        <taxon>Pseudomonadati</taxon>
        <taxon>Bacteroidota</taxon>
        <taxon>Cytophagia</taxon>
        <taxon>Cytophagales</taxon>
        <taxon>Hymenobacteraceae</taxon>
        <taxon>Pontibacter</taxon>
    </lineage>
</organism>
<gene>
    <name evidence="1" type="ORF">ACFQ2O_11760</name>
</gene>
<accession>A0ABW3SPQ1</accession>
<comment type="caution">
    <text evidence="1">The sequence shown here is derived from an EMBL/GenBank/DDBJ whole genome shotgun (WGS) entry which is preliminary data.</text>
</comment>
<reference evidence="2" key="1">
    <citation type="journal article" date="2019" name="Int. J. Syst. Evol. Microbiol.">
        <title>The Global Catalogue of Microorganisms (GCM) 10K type strain sequencing project: providing services to taxonomists for standard genome sequencing and annotation.</title>
        <authorList>
            <consortium name="The Broad Institute Genomics Platform"/>
            <consortium name="The Broad Institute Genome Sequencing Center for Infectious Disease"/>
            <person name="Wu L."/>
            <person name="Ma J."/>
        </authorList>
    </citation>
    <scope>NUCLEOTIDE SEQUENCE [LARGE SCALE GENOMIC DNA]</scope>
    <source>
        <strain evidence="2">JCM 31319</strain>
    </source>
</reference>
<evidence type="ECO:0000313" key="1">
    <source>
        <dbReference type="EMBL" id="MFD1186883.1"/>
    </source>
</evidence>
<proteinExistence type="predicted"/>
<dbReference type="RefSeq" id="WP_377527699.1">
    <property type="nucleotide sequence ID" value="NZ_JBHTLD010000099.1"/>
</dbReference>
<keyword evidence="2" id="KW-1185">Reference proteome</keyword>
<evidence type="ECO:0008006" key="3">
    <source>
        <dbReference type="Google" id="ProtNLM"/>
    </source>
</evidence>
<evidence type="ECO:0000313" key="2">
    <source>
        <dbReference type="Proteomes" id="UP001597094"/>
    </source>
</evidence>
<protein>
    <recommendedName>
        <fullName evidence="3">HNH endonuclease</fullName>
    </recommendedName>
</protein>
<dbReference type="Proteomes" id="UP001597094">
    <property type="component" value="Unassembled WGS sequence"/>
</dbReference>
<name>A0ABW3SPQ1_9BACT</name>
<dbReference type="EMBL" id="JBHTLD010000099">
    <property type="protein sequence ID" value="MFD1186883.1"/>
    <property type="molecule type" value="Genomic_DNA"/>
</dbReference>
<sequence length="352" mass="39944">MRKDFKQSDKVILAQRSGYICSYPTCESLTIATNQESESKTSSIGMACHIYAASEGLNARRTNTDLSDEEVAGISNGIWMCYNHGKLIDTDDERFTPEMLFEWKQINERIASFRQETGYDYKTAYQSIKLSSLIENKILLPKGLDVNKRIGDAIHDSCLSQAWGVELTETIRDFLIEHVRNALLHGKATNAYLEINHSEVIIEDNGKDFDPRSLLVVDRKNGGTLSLKALLNKFSSKIFLSSQRIESTNRLKISIPSNREAVLNGTDCRVEIGFSELHTGNLEYELLPTCKEVFVVLPEFFVLSDIAFLSRKHPILTEEKRHIVFVIANVSQTVQELLKEQYPKCQILEVKN</sequence>